<proteinExistence type="predicted"/>
<dbReference type="Proteomes" id="UP000218288">
    <property type="component" value="Plasmid pMPPM05"/>
</dbReference>
<reference evidence="1 2" key="1">
    <citation type="journal article" date="2016" name="Genome Announc.">
        <title>Complete Genome Sequence of Methylobacterium populi P-1M, Isolated from Pink-Pigmented Household Biofilm.</title>
        <authorList>
            <person name="Morohoshi T."/>
            <person name="Ikeda T."/>
        </authorList>
    </citation>
    <scope>NUCLEOTIDE SEQUENCE [LARGE SCALE GENOMIC DNA]</scope>
    <source>
        <strain evidence="1 2">P-1M</strain>
        <plasmid evidence="2">Plasmid pmppm05 dna</plasmid>
    </source>
</reference>
<accession>A0A160PN72</accession>
<organism evidence="1 2">
    <name type="scientific">Methylorubrum populi</name>
    <dbReference type="NCBI Taxonomy" id="223967"/>
    <lineage>
        <taxon>Bacteria</taxon>
        <taxon>Pseudomonadati</taxon>
        <taxon>Pseudomonadota</taxon>
        <taxon>Alphaproteobacteria</taxon>
        <taxon>Hyphomicrobiales</taxon>
        <taxon>Methylobacteriaceae</taxon>
        <taxon>Methylorubrum</taxon>
    </lineage>
</organism>
<dbReference type="EMBL" id="AP014814">
    <property type="protein sequence ID" value="BAU94243.1"/>
    <property type="molecule type" value="Genomic_DNA"/>
</dbReference>
<geneLocation type="plasmid" evidence="2">
    <name>pmppm05 dna</name>
</geneLocation>
<protein>
    <submittedName>
        <fullName evidence="1">Transposase of ISMex10, ISL3 family</fullName>
    </submittedName>
</protein>
<evidence type="ECO:0000313" key="2">
    <source>
        <dbReference type="Proteomes" id="UP000218288"/>
    </source>
</evidence>
<name>A0A160PN72_9HYPH</name>
<sequence>MRGEDLDNDGAAAVARVLQDDEAAKTVDLGRRFCRIVCSCCGGAQAESGLIAAFDAGLDDARTCGGAGRREIRP</sequence>
<keyword evidence="1" id="KW-0614">Plasmid</keyword>
<evidence type="ECO:0000313" key="1">
    <source>
        <dbReference type="EMBL" id="BAU94243.1"/>
    </source>
</evidence>
<gene>
    <name evidence="1" type="ORF">MPPM_5638</name>
</gene>
<dbReference type="AlphaFoldDB" id="A0A160PN72"/>